<dbReference type="GO" id="GO:0046872">
    <property type="term" value="F:metal ion binding"/>
    <property type="evidence" value="ECO:0007669"/>
    <property type="project" value="UniProtKB-KW"/>
</dbReference>
<dbReference type="Pfam" id="PF00233">
    <property type="entry name" value="PDEase_I"/>
    <property type="match status" value="2"/>
</dbReference>
<dbReference type="InterPro" id="IPR023174">
    <property type="entry name" value="PDEase_CS"/>
</dbReference>
<dbReference type="GO" id="GO:0007165">
    <property type="term" value="P:signal transduction"/>
    <property type="evidence" value="ECO:0007669"/>
    <property type="project" value="InterPro"/>
</dbReference>
<feature type="compositionally biased region" description="Low complexity" evidence="4">
    <location>
        <begin position="846"/>
        <end position="863"/>
    </location>
</feature>
<evidence type="ECO:0000256" key="4">
    <source>
        <dbReference type="SAM" id="MobiDB-lite"/>
    </source>
</evidence>
<dbReference type="Gene3D" id="3.40.50.2300">
    <property type="match status" value="1"/>
</dbReference>
<feature type="region of interest" description="Disordered" evidence="4">
    <location>
        <begin position="13"/>
        <end position="38"/>
    </location>
</feature>
<evidence type="ECO:0000259" key="5">
    <source>
        <dbReference type="PROSITE" id="PS51845"/>
    </source>
</evidence>
<dbReference type="Gene3D" id="1.10.1300.10">
    <property type="entry name" value="3'5'-cyclic nucleotide phosphodiesterase, catalytic domain"/>
    <property type="match status" value="1"/>
</dbReference>
<comment type="similarity">
    <text evidence="3">Belongs to the cyclic nucleotide phosphodiesterase family.</text>
</comment>
<evidence type="ECO:0000313" key="7">
    <source>
        <dbReference type="Proteomes" id="UP000274822"/>
    </source>
</evidence>
<dbReference type="PANTHER" id="PTHR11347">
    <property type="entry name" value="CYCLIC NUCLEOTIDE PHOSPHODIESTERASE"/>
    <property type="match status" value="1"/>
</dbReference>
<accession>A0A433Q2A2</accession>
<feature type="domain" description="PDEase" evidence="5">
    <location>
        <begin position="303"/>
        <end position="761"/>
    </location>
</feature>
<dbReference type="SUPFAM" id="SSF52172">
    <property type="entry name" value="CheY-like"/>
    <property type="match status" value="1"/>
</dbReference>
<dbReference type="AlphaFoldDB" id="A0A433Q2A2"/>
<evidence type="ECO:0000256" key="2">
    <source>
        <dbReference type="ARBA" id="ARBA00022801"/>
    </source>
</evidence>
<proteinExistence type="inferred from homology"/>
<feature type="region of interest" description="Disordered" evidence="4">
    <location>
        <begin position="839"/>
        <end position="863"/>
    </location>
</feature>
<dbReference type="InterPro" id="IPR002073">
    <property type="entry name" value="PDEase_catalytic_dom"/>
</dbReference>
<organism evidence="6 7">
    <name type="scientific">Jimgerdemannia flammicorona</name>
    <dbReference type="NCBI Taxonomy" id="994334"/>
    <lineage>
        <taxon>Eukaryota</taxon>
        <taxon>Fungi</taxon>
        <taxon>Fungi incertae sedis</taxon>
        <taxon>Mucoromycota</taxon>
        <taxon>Mucoromycotina</taxon>
        <taxon>Endogonomycetes</taxon>
        <taxon>Endogonales</taxon>
        <taxon>Endogonaceae</taxon>
        <taxon>Jimgerdemannia</taxon>
    </lineage>
</organism>
<sequence length="894" mass="101158">MDPSRCSVIVVDSTTTSSSSQTSPLPYSLSPDNVTTPDNTVDSTDALVPLLETVFAKVRSIRIVLLIRESSGPVASKHNCSIKFIVSAAFWSSCSGITDMGNLRLRSKFKSHPLSIENPLCATVLLESSGDSVLNMLRSRTRWGHLPTILLIDLDNKPRETLHDSSTENNDTDTLGEDLWGMELLKAAVRDVEEGRIHDVVPIVFSKNDSPKVMMQCLNMGAADYLIKPIRLEVVKTLFLNMYRHHPFRNKVYIPDRVMETTESQATRRERMWNTLHDRMYDMFVKDKWVSDLIVEYYSPHDLSISLQGFPSLDEAANTERTKFLKARISSWDFLPHEFAEEDLMRCVYLIFQQVLAMEELRDLGVSKDQLHRFIYALRNSYHNSNPYHNFAHAVDVLQATYFFLCKMGLLQPMHRGNRSSFASKPSQPARFKNGFRVQELLRPKDIFALIVASIGHDVGHPGVNNVFLINTGTPLALLYNDRSVLESFHAMSLFHMMKKHGFDFCNIENASNPGYMGMLISFRTSSQRTSLHSCTYSKPIQCHSSNCADFRKLVVNTILATDMGLHFEYVSKIKEQYNRLKLQGLNMNGPSTIEQERLLVCGAIIKCADISNCVSCFSIVSFWKELSAILKAHEAYVFIRDFQARPFHEAEKWSEILLEEFGNQGDLERDMGMPVIPTNDRGKLSQAESQIGFIKNVALPLFESVKEVIPGMWNSDFRWDAGGCEHEPDHHVVFKSLEMSFCVDYMQENVRHWEARKAGQADRSHRPSETPTLVNPLVYVTTENDRDQPYRQQAAAAHVAFHPNSRSNKSPATSLPSIANGKYGSENDTEDFLLKIPFGGDGPPSMVSDDYSSRSMRSKSSSRSIVAMLGKSNGQRQHEGVDGYDPNCRCTIM</sequence>
<dbReference type="GO" id="GO:0004114">
    <property type="term" value="F:3',5'-cyclic-nucleotide phosphodiesterase activity"/>
    <property type="evidence" value="ECO:0007669"/>
    <property type="project" value="InterPro"/>
</dbReference>
<dbReference type="InterPro" id="IPR036971">
    <property type="entry name" value="PDEase_catalytic_dom_sf"/>
</dbReference>
<dbReference type="PROSITE" id="PS51845">
    <property type="entry name" value="PDEASE_I_2"/>
    <property type="match status" value="1"/>
</dbReference>
<protein>
    <recommendedName>
        <fullName evidence="3">Phosphodiesterase</fullName>
        <ecNumber evidence="3">3.1.4.-</ecNumber>
    </recommendedName>
</protein>
<comment type="cofactor">
    <cofactor evidence="3">
        <name>a divalent metal cation</name>
        <dbReference type="ChEBI" id="CHEBI:60240"/>
    </cofactor>
    <text evidence="3">Binds 2 divalent metal cations per subunit. Site 1 may preferentially bind zinc ions, while site 2 has a preference for magnesium and/or manganese ions.</text>
</comment>
<keyword evidence="1 3" id="KW-0479">Metal-binding</keyword>
<keyword evidence="2 3" id="KW-0378">Hydrolase</keyword>
<feature type="compositionally biased region" description="Low complexity" evidence="4">
    <location>
        <begin position="13"/>
        <end position="31"/>
    </location>
</feature>
<evidence type="ECO:0000256" key="3">
    <source>
        <dbReference type="RuleBase" id="RU363067"/>
    </source>
</evidence>
<dbReference type="InterPro" id="IPR011006">
    <property type="entry name" value="CheY-like_superfamily"/>
</dbReference>
<reference evidence="6 7" key="1">
    <citation type="journal article" date="2018" name="New Phytol.">
        <title>Phylogenomics of Endogonaceae and evolution of mycorrhizas within Mucoromycota.</title>
        <authorList>
            <person name="Chang Y."/>
            <person name="Desiro A."/>
            <person name="Na H."/>
            <person name="Sandor L."/>
            <person name="Lipzen A."/>
            <person name="Clum A."/>
            <person name="Barry K."/>
            <person name="Grigoriev I.V."/>
            <person name="Martin F.M."/>
            <person name="Stajich J.E."/>
            <person name="Smith M.E."/>
            <person name="Bonito G."/>
            <person name="Spatafora J.W."/>
        </authorList>
    </citation>
    <scope>NUCLEOTIDE SEQUENCE [LARGE SCALE GENOMIC DNA]</scope>
    <source>
        <strain evidence="6 7">AD002</strain>
    </source>
</reference>
<dbReference type="PROSITE" id="PS00126">
    <property type="entry name" value="PDEASE_I_1"/>
    <property type="match status" value="1"/>
</dbReference>
<evidence type="ECO:0000313" key="6">
    <source>
        <dbReference type="EMBL" id="RUS23804.1"/>
    </source>
</evidence>
<dbReference type="EC" id="3.1.4.-" evidence="3"/>
<keyword evidence="7" id="KW-1185">Reference proteome</keyword>
<dbReference type="SUPFAM" id="SSF109604">
    <property type="entry name" value="HD-domain/PDEase-like"/>
    <property type="match status" value="1"/>
</dbReference>
<comment type="caution">
    <text evidence="6">The sequence shown here is derived from an EMBL/GenBank/DDBJ whole genome shotgun (WGS) entry which is preliminary data.</text>
</comment>
<dbReference type="EMBL" id="RBNJ01018511">
    <property type="protein sequence ID" value="RUS23804.1"/>
    <property type="molecule type" value="Genomic_DNA"/>
</dbReference>
<gene>
    <name evidence="6" type="ORF">BC938DRAFT_474598</name>
</gene>
<evidence type="ECO:0000256" key="1">
    <source>
        <dbReference type="ARBA" id="ARBA00022723"/>
    </source>
</evidence>
<dbReference type="Proteomes" id="UP000274822">
    <property type="component" value="Unassembled WGS sequence"/>
</dbReference>
<name>A0A433Q2A2_9FUNG</name>